<dbReference type="InterPro" id="IPR017853">
    <property type="entry name" value="GH"/>
</dbReference>
<dbReference type="GO" id="GO:0004556">
    <property type="term" value="F:alpha-amylase activity"/>
    <property type="evidence" value="ECO:0007669"/>
    <property type="project" value="TreeGrafter"/>
</dbReference>
<dbReference type="Proteomes" id="UP000657177">
    <property type="component" value="Unassembled WGS sequence"/>
</dbReference>
<comment type="caution">
    <text evidence="2">The sequence shown here is derived from an EMBL/GenBank/DDBJ whole genome shotgun (WGS) entry which is preliminary data.</text>
</comment>
<dbReference type="EMBL" id="JAAKDE010000058">
    <property type="protein sequence ID" value="MBA2134117.1"/>
    <property type="molecule type" value="Genomic_DNA"/>
</dbReference>
<name>A0A8J6LT86_9FIRM</name>
<protein>
    <submittedName>
        <fullName evidence="2">Alpha amylase</fullName>
    </submittedName>
</protein>
<accession>A0A8J6LT86</accession>
<sequence>MDTLVKIINILKAGEETARQKYYIPEAWNYFGYTDYERDPARPKEILVCPYHFLRSCLERQILAPKETAGPQTGTVEKANVTEQIIYGMFPRSFTAWTHDHSSRVYPGSFLKSMALLPLLKEFGVDVVYLLPVLETGTKYLKGEVGSPYAIRNHYRLDPELNDPLLRAAGVGTEEEFKAFVEACHLLGMKVMLDFVFRTASRDHDLIIAHPEWFYWIEHRHNADFILPHVEKVPVLSAARGKNLKKLYSTPGIEDHLRKFTYPPSVLDPQRWEEVKERQKRTGENILTLIEEAFGITTVPGFSNVINDPQPPWFDVTYLKFYFDLHPEARACLGRKRGPHPDDAFHGYAPFILQDGACANVHRGKVPNKELWDYLIGVVPYYQKNYGIDGARIDMGHALPPELMQAIIKEIKAVNPEFILWSEEFNYRNAPALKRNGFHFITGSLWAFFKHFAGRDFLAEAISRTYPSELPITGALEMPDTPRLAFYYQDKRRIEALVLLNYLLPNTVPFLNNGLELLERQPMNLGLDNTEAGRYVLDEDDPMYGKLAFFDNYCLHWLTEDFAWMSALLRKASQVRAHFLSLIKDKTNFIMALTKEKRDDLIKLGYYSKREQRGFVFIANKDLEKEAEIVWKKELPRPFRSGPEVRFFYRSGELTDLSWPVAKPFKLAPGEVVIVQTRKEEAL</sequence>
<dbReference type="GO" id="GO:0009313">
    <property type="term" value="P:oligosaccharide catabolic process"/>
    <property type="evidence" value="ECO:0007669"/>
    <property type="project" value="TreeGrafter"/>
</dbReference>
<dbReference type="Gene3D" id="3.20.20.80">
    <property type="entry name" value="Glycosidases"/>
    <property type="match status" value="1"/>
</dbReference>
<evidence type="ECO:0000259" key="1">
    <source>
        <dbReference type="SMART" id="SM00642"/>
    </source>
</evidence>
<dbReference type="InterPro" id="IPR006047">
    <property type="entry name" value="GH13_cat_dom"/>
</dbReference>
<dbReference type="Pfam" id="PF00128">
    <property type="entry name" value="Alpha-amylase"/>
    <property type="match status" value="1"/>
</dbReference>
<organism evidence="2 3">
    <name type="scientific">Capillibacterium thermochitinicola</name>
    <dbReference type="NCBI Taxonomy" id="2699427"/>
    <lineage>
        <taxon>Bacteria</taxon>
        <taxon>Bacillati</taxon>
        <taxon>Bacillota</taxon>
        <taxon>Capillibacterium</taxon>
    </lineage>
</organism>
<feature type="domain" description="Glycosyl hydrolase family 13 catalytic" evidence="1">
    <location>
        <begin position="88"/>
        <end position="551"/>
    </location>
</feature>
<dbReference type="PANTHER" id="PTHR10357:SF179">
    <property type="entry name" value="NEUTRAL AND BASIC AMINO ACID TRANSPORT PROTEIN RBAT"/>
    <property type="match status" value="1"/>
</dbReference>
<dbReference type="RefSeq" id="WP_181340578.1">
    <property type="nucleotide sequence ID" value="NZ_JAAKDE010000058.1"/>
</dbReference>
<dbReference type="PANTHER" id="PTHR10357">
    <property type="entry name" value="ALPHA-AMYLASE FAMILY MEMBER"/>
    <property type="match status" value="1"/>
</dbReference>
<keyword evidence="3" id="KW-1185">Reference proteome</keyword>
<evidence type="ECO:0000313" key="2">
    <source>
        <dbReference type="EMBL" id="MBA2134117.1"/>
    </source>
</evidence>
<gene>
    <name evidence="2" type="ORF">G5B42_11325</name>
</gene>
<dbReference type="SMART" id="SM00642">
    <property type="entry name" value="Aamy"/>
    <property type="match status" value="1"/>
</dbReference>
<dbReference type="SUPFAM" id="SSF51445">
    <property type="entry name" value="(Trans)glycosidases"/>
    <property type="match status" value="1"/>
</dbReference>
<evidence type="ECO:0000313" key="3">
    <source>
        <dbReference type="Proteomes" id="UP000657177"/>
    </source>
</evidence>
<proteinExistence type="predicted"/>
<dbReference type="AlphaFoldDB" id="A0A8J6LT86"/>
<reference evidence="2" key="1">
    <citation type="submission" date="2020-06" db="EMBL/GenBank/DDBJ databases">
        <title>Novel chitinolytic bacterium.</title>
        <authorList>
            <person name="Ungkulpasvich U."/>
            <person name="Kosugi A."/>
            <person name="Uke A."/>
        </authorList>
    </citation>
    <scope>NUCLEOTIDE SEQUENCE</scope>
    <source>
        <strain evidence="2">UUS1-1</strain>
    </source>
</reference>